<keyword evidence="2" id="KW-0732">Signal</keyword>
<feature type="signal peptide" evidence="2">
    <location>
        <begin position="1"/>
        <end position="27"/>
    </location>
</feature>
<dbReference type="NCBIfam" id="NF040672">
    <property type="entry name" value="SCO2322_fam"/>
    <property type="match status" value="1"/>
</dbReference>
<feature type="chain" id="PRO_5045695000" evidence="2">
    <location>
        <begin position="28"/>
        <end position="232"/>
    </location>
</feature>
<protein>
    <submittedName>
        <fullName evidence="3">SCO2322 family protein</fullName>
    </submittedName>
</protein>
<accession>A0ABW7A2X8</accession>
<name>A0ABW7A2X8_9ACTN</name>
<keyword evidence="1" id="KW-1133">Transmembrane helix</keyword>
<keyword evidence="4" id="KW-1185">Reference proteome</keyword>
<keyword evidence="1" id="KW-0812">Transmembrane</keyword>
<feature type="transmembrane region" description="Helical" evidence="1">
    <location>
        <begin position="202"/>
        <end position="222"/>
    </location>
</feature>
<gene>
    <name evidence="3" type="ORF">ACFLIM_00710</name>
</gene>
<reference evidence="3 4" key="1">
    <citation type="submission" date="2024-10" db="EMBL/GenBank/DDBJ databases">
        <authorList>
            <person name="Topkara A.R."/>
            <person name="Saygin H."/>
        </authorList>
    </citation>
    <scope>NUCLEOTIDE SEQUENCE [LARGE SCALE GENOMIC DNA]</scope>
    <source>
        <strain evidence="3 4">M3C6</strain>
    </source>
</reference>
<organism evidence="3 4">
    <name type="scientific">Nonomuraea marmarensis</name>
    <dbReference type="NCBI Taxonomy" id="3351344"/>
    <lineage>
        <taxon>Bacteria</taxon>
        <taxon>Bacillati</taxon>
        <taxon>Actinomycetota</taxon>
        <taxon>Actinomycetes</taxon>
        <taxon>Streptosporangiales</taxon>
        <taxon>Streptosporangiaceae</taxon>
        <taxon>Nonomuraea</taxon>
    </lineage>
</organism>
<evidence type="ECO:0000256" key="2">
    <source>
        <dbReference type="SAM" id="SignalP"/>
    </source>
</evidence>
<evidence type="ECO:0000313" key="4">
    <source>
        <dbReference type="Proteomes" id="UP001603978"/>
    </source>
</evidence>
<sequence length="232" mass="22860">MLRAYRVAAGVALGAAAFLSLPFSALASPSIDPNDPVPGAADPNATRVWSVWQSDGTAWLAATAKDAPPDGSVIGWRFSVALDGARAPAAESPGGDQPSFQAVCGKDAAASGHKRVVVAVDFGDGDADAYPGDRPPAQGAVKCVAGAEDATTAQLLASAARVRVNAQGDVVTVDDYPAREKGGTDLGAATAPAADQGGGPPIALIAGGAGALALLAGGAVVATRRRAKSPAR</sequence>
<comment type="caution">
    <text evidence="3">The sequence shown here is derived from an EMBL/GenBank/DDBJ whole genome shotgun (WGS) entry which is preliminary data.</text>
</comment>
<evidence type="ECO:0000313" key="3">
    <source>
        <dbReference type="EMBL" id="MFG1701686.1"/>
    </source>
</evidence>
<evidence type="ECO:0000256" key="1">
    <source>
        <dbReference type="SAM" id="Phobius"/>
    </source>
</evidence>
<dbReference type="RefSeq" id="WP_393160716.1">
    <property type="nucleotide sequence ID" value="NZ_JBICRM010000001.1"/>
</dbReference>
<keyword evidence="1" id="KW-0472">Membrane</keyword>
<dbReference type="EMBL" id="JBICRM010000001">
    <property type="protein sequence ID" value="MFG1701686.1"/>
    <property type="molecule type" value="Genomic_DNA"/>
</dbReference>
<proteinExistence type="predicted"/>
<dbReference type="InterPro" id="IPR047703">
    <property type="entry name" value="SCO2322-like"/>
</dbReference>
<dbReference type="Proteomes" id="UP001603978">
    <property type="component" value="Unassembled WGS sequence"/>
</dbReference>